<evidence type="ECO:0000313" key="3">
    <source>
        <dbReference type="Proteomes" id="UP000031057"/>
    </source>
</evidence>
<protein>
    <submittedName>
        <fullName evidence="2">Uncharacterized protein</fullName>
    </submittedName>
</protein>
<proteinExistence type="predicted"/>
<dbReference type="EMBL" id="JTDI01000007">
    <property type="protein sequence ID" value="KHK89530.1"/>
    <property type="molecule type" value="Genomic_DNA"/>
</dbReference>
<accession>A0A0B1ZGA7</accession>
<organism evidence="2 3">
    <name type="scientific">Novosphingobium malaysiense</name>
    <dbReference type="NCBI Taxonomy" id="1348853"/>
    <lineage>
        <taxon>Bacteria</taxon>
        <taxon>Pseudomonadati</taxon>
        <taxon>Pseudomonadota</taxon>
        <taxon>Alphaproteobacteria</taxon>
        <taxon>Sphingomonadales</taxon>
        <taxon>Sphingomonadaceae</taxon>
        <taxon>Novosphingobium</taxon>
    </lineage>
</organism>
<evidence type="ECO:0000313" key="2">
    <source>
        <dbReference type="EMBL" id="KHK89530.1"/>
    </source>
</evidence>
<keyword evidence="1" id="KW-0472">Membrane</keyword>
<evidence type="ECO:0000256" key="1">
    <source>
        <dbReference type="SAM" id="Phobius"/>
    </source>
</evidence>
<name>A0A0B1ZGA7_9SPHN</name>
<sequence>MNTFMAIMSQLFWGVTVGALTSTFSFFAKGVAVTAGVCGAGWWGRRWWLDRHRRSRPADKD</sequence>
<reference evidence="2 3" key="1">
    <citation type="submission" date="2014-10" db="EMBL/GenBank/DDBJ databases">
        <title>Genome sequence of Novosphingobium malaysiense MUSC 273(T).</title>
        <authorList>
            <person name="Lee L.-H."/>
        </authorList>
    </citation>
    <scope>NUCLEOTIDE SEQUENCE [LARGE SCALE GENOMIC DNA]</scope>
    <source>
        <strain evidence="2 3">MUSC 273</strain>
    </source>
</reference>
<dbReference type="AlphaFoldDB" id="A0A0B1ZGA7"/>
<comment type="caution">
    <text evidence="2">The sequence shown here is derived from an EMBL/GenBank/DDBJ whole genome shotgun (WGS) entry which is preliminary data.</text>
</comment>
<dbReference type="RefSeq" id="WP_039288503.1">
    <property type="nucleotide sequence ID" value="NZ_JTDI01000007.1"/>
</dbReference>
<gene>
    <name evidence="2" type="ORF">LK12_20745</name>
</gene>
<keyword evidence="1" id="KW-0812">Transmembrane</keyword>
<keyword evidence="3" id="KW-1185">Reference proteome</keyword>
<feature type="transmembrane region" description="Helical" evidence="1">
    <location>
        <begin position="12"/>
        <end position="44"/>
    </location>
</feature>
<dbReference type="Proteomes" id="UP000031057">
    <property type="component" value="Unassembled WGS sequence"/>
</dbReference>
<keyword evidence="1" id="KW-1133">Transmembrane helix</keyword>